<evidence type="ECO:0000313" key="19">
    <source>
        <dbReference type="EMBL" id="JAQ10077.1"/>
    </source>
</evidence>
<organism evidence="19">
    <name type="scientific">Lygus hesperus</name>
    <name type="common">Western plant bug</name>
    <dbReference type="NCBI Taxonomy" id="30085"/>
    <lineage>
        <taxon>Eukaryota</taxon>
        <taxon>Metazoa</taxon>
        <taxon>Ecdysozoa</taxon>
        <taxon>Arthropoda</taxon>
        <taxon>Hexapoda</taxon>
        <taxon>Insecta</taxon>
        <taxon>Pterygota</taxon>
        <taxon>Neoptera</taxon>
        <taxon>Paraneoptera</taxon>
        <taxon>Hemiptera</taxon>
        <taxon>Heteroptera</taxon>
        <taxon>Panheteroptera</taxon>
        <taxon>Cimicomorpha</taxon>
        <taxon>Miridae</taxon>
        <taxon>Mirini</taxon>
        <taxon>Lygus</taxon>
    </lineage>
</organism>
<evidence type="ECO:0000256" key="1">
    <source>
        <dbReference type="ARBA" id="ARBA00000548"/>
    </source>
</evidence>
<dbReference type="Pfam" id="PF00128">
    <property type="entry name" value="Alpha-amylase"/>
    <property type="match status" value="1"/>
</dbReference>
<evidence type="ECO:0000256" key="16">
    <source>
        <dbReference type="SAM" id="SignalP"/>
    </source>
</evidence>
<keyword evidence="7" id="KW-0479">Metal-binding</keyword>
<dbReference type="PANTHER" id="PTHR43447">
    <property type="entry name" value="ALPHA-AMYLASE"/>
    <property type="match status" value="1"/>
</dbReference>
<dbReference type="CDD" id="cd11317">
    <property type="entry name" value="AmyAc_bac_euk_AmyA"/>
    <property type="match status" value="1"/>
</dbReference>
<evidence type="ECO:0000259" key="17">
    <source>
        <dbReference type="SMART" id="SM00632"/>
    </source>
</evidence>
<evidence type="ECO:0000256" key="3">
    <source>
        <dbReference type="ARBA" id="ARBA00001923"/>
    </source>
</evidence>
<comment type="similarity">
    <text evidence="4 14">Belongs to the glycosyl hydrolase 13 family.</text>
</comment>
<evidence type="ECO:0000256" key="6">
    <source>
        <dbReference type="ARBA" id="ARBA00012595"/>
    </source>
</evidence>
<dbReference type="Gene3D" id="2.60.40.1180">
    <property type="entry name" value="Golgi alpha-mannosidase II"/>
    <property type="match status" value="1"/>
</dbReference>
<comment type="catalytic activity">
    <reaction evidence="1 15">
        <text>Endohydrolysis of (1-&gt;4)-alpha-D-glucosidic linkages in polysaccharides containing three or more (1-&gt;4)-alpha-linked D-glucose units.</text>
        <dbReference type="EC" id="3.2.1.1"/>
    </reaction>
</comment>
<dbReference type="GO" id="GO:0005975">
    <property type="term" value="P:carbohydrate metabolic process"/>
    <property type="evidence" value="ECO:0007669"/>
    <property type="project" value="InterPro"/>
</dbReference>
<accession>A0A146LTM7</accession>
<dbReference type="Gene3D" id="3.20.20.80">
    <property type="entry name" value="Glycosidases"/>
    <property type="match status" value="1"/>
</dbReference>
<feature type="signal peptide" evidence="16">
    <location>
        <begin position="1"/>
        <end position="19"/>
    </location>
</feature>
<keyword evidence="9" id="KW-0106">Calcium</keyword>
<evidence type="ECO:0000256" key="2">
    <source>
        <dbReference type="ARBA" id="ARBA00001913"/>
    </source>
</evidence>
<sequence length="475" mass="52176">MQVAVLFLALLAPRAIVAGVGIVHLFEWRFDDIAQECENFLGPKGFDAIQVSPVAECAVINGRPWWERYQPFSYKVISRSGDENGFKNMCDRCRKAGVKIYVDTVFNHMSATQPGGTIGTGGSSADTGSKYYPAVSYSNENFHSTCSINNYNDASNVRNCELEGLHDLDQGQEYVRGKIVDHLNNLIDLGAEGFRVDAAKHMWPADLQVIYSRLKNTQGGSRPFIYQEDIDYGGEAVHHEEYMPLGHVTEFKNGRELSRCFRGQNPIKWLKNYGTGWGMMPSDSALVFIDNHDTQRSDGSVLNYKTPRNYKMAVAFMLGWGYGTPKVMSSYYFDSKDQGPPANGDGSLQSITFNSDGSCSNRVCEHRWTPISGMIGFANAVQGTSPSNFWDNGNNQIAFCRGNKGFIAFNVENYDMNVSSQTCLPAGTYCDVASGVKNGNSCTGKTVTVNNDGTSQISVTGGGEGFLAIHANSKL</sequence>
<gene>
    <name evidence="19" type="primary">Amy35</name>
    <name evidence="19" type="ORF">g.64548</name>
</gene>
<evidence type="ECO:0000256" key="13">
    <source>
        <dbReference type="ARBA" id="ARBA00023295"/>
    </source>
</evidence>
<reference evidence="19" key="1">
    <citation type="journal article" date="2016" name="Gigascience">
        <title>De novo construction of an expanded transcriptome assembly for the western tarnished plant bug, Lygus hesperus.</title>
        <authorList>
            <person name="Tassone E.E."/>
            <person name="Geib S.M."/>
            <person name="Hall B."/>
            <person name="Fabrick J.A."/>
            <person name="Brent C.S."/>
            <person name="Hull J.J."/>
        </authorList>
    </citation>
    <scope>NUCLEOTIDE SEQUENCE</scope>
</reference>
<evidence type="ECO:0000256" key="10">
    <source>
        <dbReference type="ARBA" id="ARBA00023157"/>
    </source>
</evidence>
<keyword evidence="13 15" id="KW-0326">Glycosidase</keyword>
<dbReference type="GO" id="GO:0046872">
    <property type="term" value="F:metal ion binding"/>
    <property type="evidence" value="ECO:0007669"/>
    <property type="project" value="UniProtKB-KW"/>
</dbReference>
<dbReference type="InterPro" id="IPR017853">
    <property type="entry name" value="GH"/>
</dbReference>
<comment type="cofactor">
    <cofactor evidence="3">
        <name>chloride</name>
        <dbReference type="ChEBI" id="CHEBI:17996"/>
    </cofactor>
</comment>
<dbReference type="PRINTS" id="PR00110">
    <property type="entry name" value="ALPHAAMYLASE"/>
</dbReference>
<dbReference type="SMART" id="SM00642">
    <property type="entry name" value="Aamy"/>
    <property type="match status" value="1"/>
</dbReference>
<keyword evidence="10" id="KW-1015">Disulfide bond</keyword>
<evidence type="ECO:0000256" key="7">
    <source>
        <dbReference type="ARBA" id="ARBA00022723"/>
    </source>
</evidence>
<dbReference type="SMART" id="SM00632">
    <property type="entry name" value="Aamy_C"/>
    <property type="match status" value="1"/>
</dbReference>
<evidence type="ECO:0000256" key="12">
    <source>
        <dbReference type="ARBA" id="ARBA00023277"/>
    </source>
</evidence>
<evidence type="ECO:0000256" key="9">
    <source>
        <dbReference type="ARBA" id="ARBA00022837"/>
    </source>
</evidence>
<protein>
    <recommendedName>
        <fullName evidence="6 15">Alpha-amylase</fullName>
        <ecNumber evidence="6 15">3.2.1.1</ecNumber>
    </recommendedName>
</protein>
<feature type="domain" description="Glycosyl hydrolase family 13 catalytic" evidence="18">
    <location>
        <begin position="20"/>
        <end position="378"/>
    </location>
</feature>
<evidence type="ECO:0000259" key="18">
    <source>
        <dbReference type="SMART" id="SM00642"/>
    </source>
</evidence>
<dbReference type="Pfam" id="PF02806">
    <property type="entry name" value="Alpha-amylase_C"/>
    <property type="match status" value="1"/>
</dbReference>
<dbReference type="InterPro" id="IPR006046">
    <property type="entry name" value="Alpha_amylase"/>
</dbReference>
<keyword evidence="12 15" id="KW-0119">Carbohydrate metabolism</keyword>
<comment type="cofactor">
    <cofactor evidence="2">
        <name>Ca(2+)</name>
        <dbReference type="ChEBI" id="CHEBI:29108"/>
    </cofactor>
</comment>
<dbReference type="InterPro" id="IPR031319">
    <property type="entry name" value="A-amylase_C"/>
</dbReference>
<proteinExistence type="inferred from homology"/>
<comment type="subunit">
    <text evidence="5">Monomer.</text>
</comment>
<dbReference type="EC" id="3.2.1.1" evidence="6 15"/>
<dbReference type="SUPFAM" id="SSF51445">
    <property type="entry name" value="(Trans)glycosidases"/>
    <property type="match status" value="1"/>
</dbReference>
<dbReference type="SUPFAM" id="SSF51011">
    <property type="entry name" value="Glycosyl hydrolase domain"/>
    <property type="match status" value="1"/>
</dbReference>
<evidence type="ECO:0000256" key="5">
    <source>
        <dbReference type="ARBA" id="ARBA00011245"/>
    </source>
</evidence>
<dbReference type="InterPro" id="IPR013780">
    <property type="entry name" value="Glyco_hydro_b"/>
</dbReference>
<name>A0A146LTM7_LYGHE</name>
<feature type="domain" description="Alpha-amylase C-terminal" evidence="17">
    <location>
        <begin position="387"/>
        <end position="474"/>
    </location>
</feature>
<evidence type="ECO:0000256" key="11">
    <source>
        <dbReference type="ARBA" id="ARBA00023214"/>
    </source>
</evidence>
<dbReference type="InterPro" id="IPR006047">
    <property type="entry name" value="GH13_cat_dom"/>
</dbReference>
<evidence type="ECO:0000256" key="15">
    <source>
        <dbReference type="RuleBase" id="RU361134"/>
    </source>
</evidence>
<feature type="chain" id="PRO_5007527437" description="Alpha-amylase" evidence="16">
    <location>
        <begin position="20"/>
        <end position="475"/>
    </location>
</feature>
<dbReference type="GO" id="GO:0004556">
    <property type="term" value="F:alpha-amylase activity"/>
    <property type="evidence" value="ECO:0007669"/>
    <property type="project" value="UniProtKB-UniRule"/>
</dbReference>
<dbReference type="InterPro" id="IPR006048">
    <property type="entry name" value="A-amylase/branching_C"/>
</dbReference>
<dbReference type="AlphaFoldDB" id="A0A146LTM7"/>
<keyword evidence="16" id="KW-0732">Signal</keyword>
<keyword evidence="8 15" id="KW-0378">Hydrolase</keyword>
<evidence type="ECO:0000256" key="8">
    <source>
        <dbReference type="ARBA" id="ARBA00022801"/>
    </source>
</evidence>
<keyword evidence="11" id="KW-0868">Chloride</keyword>
<dbReference type="EMBL" id="GDHC01008552">
    <property type="protein sequence ID" value="JAQ10077.1"/>
    <property type="molecule type" value="Transcribed_RNA"/>
</dbReference>
<evidence type="ECO:0000256" key="4">
    <source>
        <dbReference type="ARBA" id="ARBA00008061"/>
    </source>
</evidence>
<evidence type="ECO:0000256" key="14">
    <source>
        <dbReference type="RuleBase" id="RU003615"/>
    </source>
</evidence>